<keyword evidence="3" id="KW-1185">Reference proteome</keyword>
<proteinExistence type="predicted"/>
<organism evidence="2 3">
    <name type="scientific">Sterolibacterium denitrificans</name>
    <dbReference type="NCBI Taxonomy" id="157592"/>
    <lineage>
        <taxon>Bacteria</taxon>
        <taxon>Pseudomonadati</taxon>
        <taxon>Pseudomonadota</taxon>
        <taxon>Betaproteobacteria</taxon>
        <taxon>Nitrosomonadales</taxon>
        <taxon>Sterolibacteriaceae</taxon>
        <taxon>Sterolibacterium</taxon>
    </lineage>
</organism>
<reference evidence="2" key="1">
    <citation type="submission" date="2017-03" db="EMBL/GenBank/DDBJ databases">
        <authorList>
            <consortium name="AG Boll"/>
        </authorList>
    </citation>
    <scope>NUCLEOTIDE SEQUENCE [LARGE SCALE GENOMIC DNA]</scope>
    <source>
        <strain evidence="2">Chol</strain>
    </source>
</reference>
<protein>
    <submittedName>
        <fullName evidence="2">Uncharacterized protein</fullName>
    </submittedName>
</protein>
<dbReference type="Proteomes" id="UP000242886">
    <property type="component" value="Chromosome SDENCHOL"/>
</dbReference>
<dbReference type="AlphaFoldDB" id="A0A7Z7HS09"/>
<sequence length="90" mass="9747">MSQEKSTGSPRAQTVQTVYGSPQNPWRRPDGSVIACVEKLKVMGENMAELRECALAAIEDAVLMGCDEQQVKEALVAEIRALHSGYAPAE</sequence>
<gene>
    <name evidence="2" type="ORF">SDENCHOL_20690</name>
</gene>
<dbReference type="EMBL" id="LT837803">
    <property type="protein sequence ID" value="SMB28706.1"/>
    <property type="molecule type" value="Genomic_DNA"/>
</dbReference>
<evidence type="ECO:0000313" key="2">
    <source>
        <dbReference type="EMBL" id="SMB28706.1"/>
    </source>
</evidence>
<feature type="region of interest" description="Disordered" evidence="1">
    <location>
        <begin position="1"/>
        <end position="24"/>
    </location>
</feature>
<evidence type="ECO:0000256" key="1">
    <source>
        <dbReference type="SAM" id="MobiDB-lite"/>
    </source>
</evidence>
<accession>A0A7Z7HS09</accession>
<name>A0A7Z7HS09_9PROT</name>
<evidence type="ECO:0000313" key="3">
    <source>
        <dbReference type="Proteomes" id="UP000242886"/>
    </source>
</evidence>